<keyword evidence="4" id="KW-1185">Reference proteome</keyword>
<evidence type="ECO:0000256" key="1">
    <source>
        <dbReference type="SAM" id="Phobius"/>
    </source>
</evidence>
<accession>A0ABN0X7F8</accession>
<feature type="transmembrane region" description="Helical" evidence="1">
    <location>
        <begin position="63"/>
        <end position="85"/>
    </location>
</feature>
<dbReference type="InterPro" id="IPR025273">
    <property type="entry name" value="DUF4064"/>
</dbReference>
<feature type="transmembrane region" description="Helical" evidence="1">
    <location>
        <begin position="7"/>
        <end position="29"/>
    </location>
</feature>
<dbReference type="Proteomes" id="UP001501166">
    <property type="component" value="Unassembled WGS sequence"/>
</dbReference>
<feature type="transmembrane region" description="Helical" evidence="1">
    <location>
        <begin position="97"/>
        <end position="121"/>
    </location>
</feature>
<evidence type="ECO:0000313" key="3">
    <source>
        <dbReference type="EMBL" id="GAA0356470.1"/>
    </source>
</evidence>
<comment type="caution">
    <text evidence="3">The sequence shown here is derived from an EMBL/GenBank/DDBJ whole genome shotgun (WGS) entry which is preliminary data.</text>
</comment>
<evidence type="ECO:0000259" key="2">
    <source>
        <dbReference type="Pfam" id="PF13273"/>
    </source>
</evidence>
<organism evidence="3 4">
    <name type="scientific">Alkalibacterium iburiense</name>
    <dbReference type="NCBI Taxonomy" id="290589"/>
    <lineage>
        <taxon>Bacteria</taxon>
        <taxon>Bacillati</taxon>
        <taxon>Bacillota</taxon>
        <taxon>Bacilli</taxon>
        <taxon>Lactobacillales</taxon>
        <taxon>Carnobacteriaceae</taxon>
        <taxon>Alkalibacterium</taxon>
    </lineage>
</organism>
<protein>
    <submittedName>
        <fullName evidence="3">DUF4064 domain-containing protein</fullName>
    </submittedName>
</protein>
<evidence type="ECO:0000313" key="4">
    <source>
        <dbReference type="Proteomes" id="UP001501166"/>
    </source>
</evidence>
<proteinExistence type="predicted"/>
<keyword evidence="1" id="KW-0812">Transmembrane</keyword>
<feature type="domain" description="DUF4064" evidence="2">
    <location>
        <begin position="3"/>
        <end position="107"/>
    </location>
</feature>
<sequence length="139" mass="15607">MIRKAETIIGIIGGVLSLIFFGAFSVTIMSTDFETFEETLYPSLPNYETFTSSEQAYELMTEFSTWMGIFLFLMVIVLVFATLFIYRNGRPKIAGILYIVTGVLLLIGTQGIGFPFAFLFFVSAGLSFFRKIEGDKNDI</sequence>
<dbReference type="RefSeq" id="WP_343754020.1">
    <property type="nucleotide sequence ID" value="NZ_BAAACW010000040.1"/>
</dbReference>
<keyword evidence="1" id="KW-1133">Transmembrane helix</keyword>
<keyword evidence="1" id="KW-0472">Membrane</keyword>
<name>A0ABN0X7F8_9LACT</name>
<reference evidence="3 4" key="1">
    <citation type="journal article" date="2019" name="Int. J. Syst. Evol. Microbiol.">
        <title>The Global Catalogue of Microorganisms (GCM) 10K type strain sequencing project: providing services to taxonomists for standard genome sequencing and annotation.</title>
        <authorList>
            <consortium name="The Broad Institute Genomics Platform"/>
            <consortium name="The Broad Institute Genome Sequencing Center for Infectious Disease"/>
            <person name="Wu L."/>
            <person name="Ma J."/>
        </authorList>
    </citation>
    <scope>NUCLEOTIDE SEQUENCE [LARGE SCALE GENOMIC DNA]</scope>
    <source>
        <strain evidence="3 4">JCM 12662</strain>
    </source>
</reference>
<dbReference type="EMBL" id="BAAACW010000040">
    <property type="protein sequence ID" value="GAA0356470.1"/>
    <property type="molecule type" value="Genomic_DNA"/>
</dbReference>
<dbReference type="Pfam" id="PF13273">
    <property type="entry name" value="DUF4064"/>
    <property type="match status" value="1"/>
</dbReference>
<gene>
    <name evidence="3" type="ORF">GCM10008932_06780</name>
</gene>